<comment type="caution">
    <text evidence="2">The sequence shown here is derived from an EMBL/GenBank/DDBJ whole genome shotgun (WGS) entry which is preliminary data.</text>
</comment>
<organism evidence="2 3">
    <name type="scientific">Capronia epimyces CBS 606.96</name>
    <dbReference type="NCBI Taxonomy" id="1182542"/>
    <lineage>
        <taxon>Eukaryota</taxon>
        <taxon>Fungi</taxon>
        <taxon>Dikarya</taxon>
        <taxon>Ascomycota</taxon>
        <taxon>Pezizomycotina</taxon>
        <taxon>Eurotiomycetes</taxon>
        <taxon>Chaetothyriomycetidae</taxon>
        <taxon>Chaetothyriales</taxon>
        <taxon>Herpotrichiellaceae</taxon>
        <taxon>Capronia</taxon>
    </lineage>
</organism>
<protein>
    <submittedName>
        <fullName evidence="2">Uncharacterized protein</fullName>
    </submittedName>
</protein>
<dbReference type="GeneID" id="19168248"/>
<gene>
    <name evidence="2" type="ORF">A1O3_04128</name>
</gene>
<dbReference type="OrthoDB" id="4156248at2759"/>
<dbReference type="HOGENOM" id="CLU_2527461_0_0_1"/>
<reference evidence="2 3" key="1">
    <citation type="submission" date="2013-03" db="EMBL/GenBank/DDBJ databases">
        <title>The Genome Sequence of Capronia epimyces CBS 606.96.</title>
        <authorList>
            <consortium name="The Broad Institute Genomics Platform"/>
            <person name="Cuomo C."/>
            <person name="de Hoog S."/>
            <person name="Gorbushina A."/>
            <person name="Walker B."/>
            <person name="Young S.K."/>
            <person name="Zeng Q."/>
            <person name="Gargeya S."/>
            <person name="Fitzgerald M."/>
            <person name="Haas B."/>
            <person name="Abouelleil A."/>
            <person name="Allen A.W."/>
            <person name="Alvarado L."/>
            <person name="Arachchi H.M."/>
            <person name="Berlin A.M."/>
            <person name="Chapman S.B."/>
            <person name="Gainer-Dewar J."/>
            <person name="Goldberg J."/>
            <person name="Griggs A."/>
            <person name="Gujja S."/>
            <person name="Hansen M."/>
            <person name="Howarth C."/>
            <person name="Imamovic A."/>
            <person name="Ireland A."/>
            <person name="Larimer J."/>
            <person name="McCowan C."/>
            <person name="Murphy C."/>
            <person name="Pearson M."/>
            <person name="Poon T.W."/>
            <person name="Priest M."/>
            <person name="Roberts A."/>
            <person name="Saif S."/>
            <person name="Shea T."/>
            <person name="Sisk P."/>
            <person name="Sykes S."/>
            <person name="Wortman J."/>
            <person name="Nusbaum C."/>
            <person name="Birren B."/>
        </authorList>
    </citation>
    <scope>NUCLEOTIDE SEQUENCE [LARGE SCALE GENOMIC DNA]</scope>
    <source>
        <strain evidence="2 3">CBS 606.96</strain>
    </source>
</reference>
<keyword evidence="3" id="KW-1185">Reference proteome</keyword>
<name>W9YXY8_9EURO</name>
<proteinExistence type="predicted"/>
<evidence type="ECO:0000313" key="2">
    <source>
        <dbReference type="EMBL" id="EXJ87169.1"/>
    </source>
</evidence>
<sequence length="87" mass="9158">MSSPTNTNNFLSLIPTAHRVAVITQSDSTLAGEESIIPTTQKTRRSSSTATSDSNTDVEEASAPVNPPSSVVESPTKVISIHTFLSN</sequence>
<dbReference type="RefSeq" id="XP_007732448.1">
    <property type="nucleotide sequence ID" value="XM_007734258.1"/>
</dbReference>
<feature type="region of interest" description="Disordered" evidence="1">
    <location>
        <begin position="26"/>
        <end position="74"/>
    </location>
</feature>
<feature type="compositionally biased region" description="Low complexity" evidence="1">
    <location>
        <begin position="46"/>
        <end position="74"/>
    </location>
</feature>
<dbReference type="EMBL" id="AMGY01000003">
    <property type="protein sequence ID" value="EXJ87169.1"/>
    <property type="molecule type" value="Genomic_DNA"/>
</dbReference>
<accession>W9YXY8</accession>
<dbReference type="Proteomes" id="UP000019478">
    <property type="component" value="Unassembled WGS sequence"/>
</dbReference>
<evidence type="ECO:0000256" key="1">
    <source>
        <dbReference type="SAM" id="MobiDB-lite"/>
    </source>
</evidence>
<evidence type="ECO:0000313" key="3">
    <source>
        <dbReference type="Proteomes" id="UP000019478"/>
    </source>
</evidence>
<dbReference type="AlphaFoldDB" id="W9YXY8"/>